<evidence type="ECO:0000313" key="1">
    <source>
        <dbReference type="EMBL" id="KAJ1114210.1"/>
    </source>
</evidence>
<evidence type="ECO:0000313" key="2">
    <source>
        <dbReference type="Proteomes" id="UP001066276"/>
    </source>
</evidence>
<accession>A0AAV7NDS1</accession>
<keyword evidence="2" id="KW-1185">Reference proteome</keyword>
<organism evidence="1 2">
    <name type="scientific">Pleurodeles waltl</name>
    <name type="common">Iberian ribbed newt</name>
    <dbReference type="NCBI Taxonomy" id="8319"/>
    <lineage>
        <taxon>Eukaryota</taxon>
        <taxon>Metazoa</taxon>
        <taxon>Chordata</taxon>
        <taxon>Craniata</taxon>
        <taxon>Vertebrata</taxon>
        <taxon>Euteleostomi</taxon>
        <taxon>Amphibia</taxon>
        <taxon>Batrachia</taxon>
        <taxon>Caudata</taxon>
        <taxon>Salamandroidea</taxon>
        <taxon>Salamandridae</taxon>
        <taxon>Pleurodelinae</taxon>
        <taxon>Pleurodeles</taxon>
    </lineage>
</organism>
<dbReference type="Gene3D" id="3.30.250.20">
    <property type="entry name" value="L1 transposable element, C-terminal domain"/>
    <property type="match status" value="1"/>
</dbReference>
<gene>
    <name evidence="1" type="ORF">NDU88_002449</name>
</gene>
<reference evidence="1" key="1">
    <citation type="journal article" date="2022" name="bioRxiv">
        <title>Sequencing and chromosome-scale assembly of the giantPleurodeles waltlgenome.</title>
        <authorList>
            <person name="Brown T."/>
            <person name="Elewa A."/>
            <person name="Iarovenko S."/>
            <person name="Subramanian E."/>
            <person name="Araus A.J."/>
            <person name="Petzold A."/>
            <person name="Susuki M."/>
            <person name="Suzuki K.-i.T."/>
            <person name="Hayashi T."/>
            <person name="Toyoda A."/>
            <person name="Oliveira C."/>
            <person name="Osipova E."/>
            <person name="Leigh N.D."/>
            <person name="Simon A."/>
            <person name="Yun M.H."/>
        </authorList>
    </citation>
    <scope>NUCLEOTIDE SEQUENCE</scope>
    <source>
        <strain evidence="1">20211129_DDA</strain>
        <tissue evidence="1">Liver</tissue>
    </source>
</reference>
<dbReference type="EMBL" id="JANPWB010000012">
    <property type="protein sequence ID" value="KAJ1114210.1"/>
    <property type="molecule type" value="Genomic_DNA"/>
</dbReference>
<proteinExistence type="predicted"/>
<sequence>MSPLPDFTAAVQAKRTAFLEVKKVLQDEGAQYSLMFPPKLKIMLDGTMHFCDDPKGAWDWLDAYRSGPARPDFQPLGGGANPRLRKRLRHYEGAIQIADGEGLGCCTTGRQQR</sequence>
<dbReference type="Proteomes" id="UP001066276">
    <property type="component" value="Chromosome 8"/>
</dbReference>
<comment type="caution">
    <text evidence="1">The sequence shown here is derived from an EMBL/GenBank/DDBJ whole genome shotgun (WGS) entry which is preliminary data.</text>
</comment>
<dbReference type="InterPro" id="IPR042566">
    <property type="entry name" value="L1_C"/>
</dbReference>
<protein>
    <submittedName>
        <fullName evidence="1">Uncharacterized protein</fullName>
    </submittedName>
</protein>
<name>A0AAV7NDS1_PLEWA</name>
<dbReference type="AlphaFoldDB" id="A0AAV7NDS1"/>